<name>A0A097SSL9_9BACT</name>
<dbReference type="AlphaFoldDB" id="A0A097SSL9"/>
<evidence type="ECO:0000256" key="1">
    <source>
        <dbReference type="SAM" id="Phobius"/>
    </source>
</evidence>
<dbReference type="GO" id="GO:0000166">
    <property type="term" value="F:nucleotide binding"/>
    <property type="evidence" value="ECO:0007669"/>
    <property type="project" value="InterPro"/>
</dbReference>
<dbReference type="EMBL" id="CP007711">
    <property type="protein sequence ID" value="AIV03576.1"/>
    <property type="molecule type" value="Genomic_DNA"/>
</dbReference>
<accession>A0A097SSL9</accession>
<sequence length="733" mass="81383">MHKKVYRQLIKGLITLPVLIGFASGVSLIATSCSSSWTYADIISINDFHGHTDQYNVESANAITAIADKYTTIKKEDIISTGSVNSTYFIMNGDNAQGTAISNLSDPKGNSTYQMLSYFNPEYSSLGNHEFDWGLGYLDPKQTETGKETFAAMGKLKAFLSCNTYKVVNDRPTSLVDWVKPYAITHINDLNVGFVGYTTYETYTTTSKTNLNGIAFADATNTKNFSDIYANVKGLPSGNEILQKAIDDCWNDTLGNGKNKPDVVLLLAHSGISFTLENGKLIPNKDSEIIKIINNSHHLNAVLSAHTHQSYVYNYLDADNRSIPIGQGGKYGQELLQTKISYRKSDRSFKNITMNVINIGHKNNKGQIVYPTFDELTNKDNAFVGTVDRACEEWKKKLAPIMSKVRFNLTSDIVDDDDNPIVPYKPTDYKNHPGYNDDLANFSPAAMSMAAAMGYILSPDVINQVNSKTFPSEIKEAVSVIKSQGVVWSDFNGIDMSLLNIGSARSSITATSTTNHNPVNFNNATSLNLVNTSNAEATHGLTMGDIYSFQPFDNNIVLDRTTVGRVNEYINTLMIYGDVNLEKDLTDGFWLSNYKIGYKSEKFKPETKPDPSSKNYFLVDSNNKAISEDTYITVAMSDFLYMNGDYSLWSTWTNEDKNKGLNCDAYTMPTTINSSWEDDQFATFGSMRSVFFEAAMLSSLDWDNKISSITVDSTVANSIWNFIQTSQSLIAKV</sequence>
<reference evidence="3 4" key="1">
    <citation type="journal article" date="2014" name="PLoS ONE">
        <title>An emerging Mycoplasma associated with trichomoniasis, vaginal infection and disease.</title>
        <authorList>
            <consortium name="Vaginal Microbiome Consortium"/>
            <person name="Fettweis J.M."/>
            <person name="Serrano M.G."/>
            <person name="Huang B."/>
            <person name="Brooks J.P."/>
            <person name="Glascock A.L."/>
            <person name="Sheth N.U."/>
            <person name="Strauss J.F.III."/>
            <person name="Jefferson K.K."/>
            <person name="Buck G.A."/>
        </authorList>
    </citation>
    <scope>NUCLEOTIDE SEQUENCE [LARGE SCALE GENOMIC DNA]</scope>
    <source>
        <strain evidence="3 4">VCU_M1</strain>
    </source>
</reference>
<dbReference type="PROSITE" id="PS51257">
    <property type="entry name" value="PROKAR_LIPOPROTEIN"/>
    <property type="match status" value="1"/>
</dbReference>
<dbReference type="HOGENOM" id="CLU_377991_0_0_14"/>
<dbReference type="eggNOG" id="COG0737">
    <property type="taxonomic scope" value="Bacteria"/>
</dbReference>
<dbReference type="STRING" id="1318617.MGM1_1930"/>
<keyword evidence="1" id="KW-0472">Membrane</keyword>
<dbReference type="GO" id="GO:0016788">
    <property type="term" value="F:hydrolase activity, acting on ester bonds"/>
    <property type="evidence" value="ECO:0007669"/>
    <property type="project" value="InterPro"/>
</dbReference>
<dbReference type="InterPro" id="IPR004843">
    <property type="entry name" value="Calcineurin-like_PHP"/>
</dbReference>
<dbReference type="InterPro" id="IPR006146">
    <property type="entry name" value="5'-Nucleotdase_CS"/>
</dbReference>
<evidence type="ECO:0000313" key="3">
    <source>
        <dbReference type="EMBL" id="AIV03576.1"/>
    </source>
</evidence>
<dbReference type="Gene3D" id="3.60.21.10">
    <property type="match status" value="1"/>
</dbReference>
<dbReference type="Proteomes" id="UP000030066">
    <property type="component" value="Chromosome"/>
</dbReference>
<dbReference type="Gene3D" id="3.90.780.10">
    <property type="entry name" value="5'-Nucleotidase, C-terminal domain"/>
    <property type="match status" value="1"/>
</dbReference>
<dbReference type="InterPro" id="IPR036907">
    <property type="entry name" value="5'-Nucleotdase_C_sf"/>
</dbReference>
<dbReference type="GO" id="GO:0046872">
    <property type="term" value="F:metal ion binding"/>
    <property type="evidence" value="ECO:0007669"/>
    <property type="project" value="InterPro"/>
</dbReference>
<evidence type="ECO:0000313" key="4">
    <source>
        <dbReference type="Proteomes" id="UP000030066"/>
    </source>
</evidence>
<keyword evidence="1" id="KW-1133">Transmembrane helix</keyword>
<dbReference type="SUPFAM" id="SSF55816">
    <property type="entry name" value="5'-nucleotidase (syn. UDP-sugar hydrolase), C-terminal domain"/>
    <property type="match status" value="1"/>
</dbReference>
<evidence type="ECO:0000259" key="2">
    <source>
        <dbReference type="Pfam" id="PF00149"/>
    </source>
</evidence>
<dbReference type="InterPro" id="IPR006179">
    <property type="entry name" value="5_nucleotidase/apyrase"/>
</dbReference>
<dbReference type="PROSITE" id="PS00786">
    <property type="entry name" value="5_NUCLEOTIDASE_2"/>
    <property type="match status" value="1"/>
</dbReference>
<dbReference type="SUPFAM" id="SSF56300">
    <property type="entry name" value="Metallo-dependent phosphatases"/>
    <property type="match status" value="1"/>
</dbReference>
<dbReference type="Pfam" id="PF00149">
    <property type="entry name" value="Metallophos"/>
    <property type="match status" value="1"/>
</dbReference>
<feature type="transmembrane region" description="Helical" evidence="1">
    <location>
        <begin position="12"/>
        <end position="30"/>
    </location>
</feature>
<dbReference type="PANTHER" id="PTHR11575:SF24">
    <property type="entry name" value="5'-NUCLEOTIDASE"/>
    <property type="match status" value="1"/>
</dbReference>
<protein>
    <submittedName>
        <fullName evidence="3">2',3'-cyclic-nucleotide 2'-phosphodiesterase</fullName>
    </submittedName>
</protein>
<keyword evidence="4" id="KW-1185">Reference proteome</keyword>
<dbReference type="KEGG" id="mgj:MGM1_1930"/>
<organism evidence="3 4">
    <name type="scientific">Candidatus Malacoplasma girerdii</name>
    <dbReference type="NCBI Taxonomy" id="1318617"/>
    <lineage>
        <taxon>Bacteria</taxon>
        <taxon>Bacillati</taxon>
        <taxon>Mycoplasmatota</taxon>
        <taxon>Mycoplasmoidales</taxon>
        <taxon>Mycoplasmoidaceae</taxon>
        <taxon>Malacoplasma</taxon>
    </lineage>
</organism>
<feature type="domain" description="Calcineurin-like phosphoesterase" evidence="2">
    <location>
        <begin position="43"/>
        <end position="309"/>
    </location>
</feature>
<keyword evidence="1" id="KW-0812">Transmembrane</keyword>
<gene>
    <name evidence="3" type="primary">cpdP</name>
    <name evidence="3" type="ORF">MGM1_1930</name>
</gene>
<proteinExistence type="predicted"/>
<dbReference type="GO" id="GO:0009166">
    <property type="term" value="P:nucleotide catabolic process"/>
    <property type="evidence" value="ECO:0007669"/>
    <property type="project" value="InterPro"/>
</dbReference>
<dbReference type="PANTHER" id="PTHR11575">
    <property type="entry name" value="5'-NUCLEOTIDASE-RELATED"/>
    <property type="match status" value="1"/>
</dbReference>
<dbReference type="InterPro" id="IPR029052">
    <property type="entry name" value="Metallo-depent_PP-like"/>
</dbReference>